<dbReference type="Proteomes" id="UP000275267">
    <property type="component" value="Unassembled WGS sequence"/>
</dbReference>
<evidence type="ECO:0000313" key="4">
    <source>
        <dbReference type="EMBL" id="RLM91809.1"/>
    </source>
</evidence>
<dbReference type="CDD" id="cd08958">
    <property type="entry name" value="FR_SDR_e"/>
    <property type="match status" value="1"/>
</dbReference>
<evidence type="ECO:0008006" key="6">
    <source>
        <dbReference type="Google" id="ProtNLM"/>
    </source>
</evidence>
<dbReference type="InterPro" id="IPR001509">
    <property type="entry name" value="Epimerase_deHydtase"/>
</dbReference>
<dbReference type="InterPro" id="IPR016040">
    <property type="entry name" value="NAD(P)-bd_dom"/>
</dbReference>
<dbReference type="InterPro" id="IPR050425">
    <property type="entry name" value="NAD(P)_dehydrat-like"/>
</dbReference>
<dbReference type="STRING" id="4540.A0A3L6QX85"/>
<dbReference type="InterPro" id="IPR036291">
    <property type="entry name" value="NAD(P)-bd_dom_sf"/>
</dbReference>
<evidence type="ECO:0000256" key="1">
    <source>
        <dbReference type="ARBA" id="ARBA00023002"/>
    </source>
</evidence>
<feature type="domain" description="NAD-dependent epimerase/dehydratase" evidence="2">
    <location>
        <begin position="137"/>
        <end position="282"/>
    </location>
</feature>
<feature type="domain" description="NAD(P)-binding" evidence="3">
    <location>
        <begin position="18"/>
        <end position="94"/>
    </location>
</feature>
<dbReference type="SUPFAM" id="SSF51735">
    <property type="entry name" value="NAD(P)-binding Rossmann-fold domains"/>
    <property type="match status" value="1"/>
</dbReference>
<comment type="caution">
    <text evidence="4">The sequence shown here is derived from an EMBL/GenBank/DDBJ whole genome shotgun (WGS) entry which is preliminary data.</text>
</comment>
<dbReference type="PANTHER" id="PTHR10366:SF771">
    <property type="entry name" value="NAD-DEPENDENT EPIMERASE_DEHYDRATASE DOMAIN-CONTAINING PROTEIN"/>
    <property type="match status" value="1"/>
</dbReference>
<dbReference type="AlphaFoldDB" id="A0A3L6QX85"/>
<name>A0A3L6QX85_PANMI</name>
<keyword evidence="5" id="KW-1185">Reference proteome</keyword>
<dbReference type="PANTHER" id="PTHR10366">
    <property type="entry name" value="NAD DEPENDENT EPIMERASE/DEHYDRATASE"/>
    <property type="match status" value="1"/>
</dbReference>
<dbReference type="Gene3D" id="3.40.50.720">
    <property type="entry name" value="NAD(P)-binding Rossmann-like Domain"/>
    <property type="match status" value="1"/>
</dbReference>
<dbReference type="GO" id="GO:0016616">
    <property type="term" value="F:oxidoreductase activity, acting on the CH-OH group of donors, NAD or NADP as acceptor"/>
    <property type="evidence" value="ECO:0007669"/>
    <property type="project" value="TreeGrafter"/>
</dbReference>
<evidence type="ECO:0000313" key="5">
    <source>
        <dbReference type="Proteomes" id="UP000275267"/>
    </source>
</evidence>
<organism evidence="4 5">
    <name type="scientific">Panicum miliaceum</name>
    <name type="common">Proso millet</name>
    <name type="synonym">Broomcorn millet</name>
    <dbReference type="NCBI Taxonomy" id="4540"/>
    <lineage>
        <taxon>Eukaryota</taxon>
        <taxon>Viridiplantae</taxon>
        <taxon>Streptophyta</taxon>
        <taxon>Embryophyta</taxon>
        <taxon>Tracheophyta</taxon>
        <taxon>Spermatophyta</taxon>
        <taxon>Magnoliopsida</taxon>
        <taxon>Liliopsida</taxon>
        <taxon>Poales</taxon>
        <taxon>Poaceae</taxon>
        <taxon>PACMAD clade</taxon>
        <taxon>Panicoideae</taxon>
        <taxon>Panicodae</taxon>
        <taxon>Paniceae</taxon>
        <taxon>Panicinae</taxon>
        <taxon>Panicum</taxon>
        <taxon>Panicum sect. Panicum</taxon>
    </lineage>
</organism>
<proteinExistence type="predicted"/>
<evidence type="ECO:0000259" key="3">
    <source>
        <dbReference type="Pfam" id="PF16363"/>
    </source>
</evidence>
<dbReference type="Pfam" id="PF16363">
    <property type="entry name" value="GDP_Man_Dehyd"/>
    <property type="match status" value="1"/>
</dbReference>
<evidence type="ECO:0000259" key="2">
    <source>
        <dbReference type="Pfam" id="PF01370"/>
    </source>
</evidence>
<accession>A0A3L6QX85</accession>
<keyword evidence="1" id="KW-0560">Oxidoreductase</keyword>
<reference evidence="5" key="1">
    <citation type="journal article" date="2019" name="Nat. Commun.">
        <title>The genome of broomcorn millet.</title>
        <authorList>
            <person name="Zou C."/>
            <person name="Miki D."/>
            <person name="Li D."/>
            <person name="Tang Q."/>
            <person name="Xiao L."/>
            <person name="Rajput S."/>
            <person name="Deng P."/>
            <person name="Jia W."/>
            <person name="Huang R."/>
            <person name="Zhang M."/>
            <person name="Sun Y."/>
            <person name="Hu J."/>
            <person name="Fu X."/>
            <person name="Schnable P.S."/>
            <person name="Li F."/>
            <person name="Zhang H."/>
            <person name="Feng B."/>
            <person name="Zhu X."/>
            <person name="Liu R."/>
            <person name="Schnable J.C."/>
            <person name="Zhu J.-K."/>
            <person name="Zhang H."/>
        </authorList>
    </citation>
    <scope>NUCLEOTIDE SEQUENCE [LARGE SCALE GENOMIC DNA]</scope>
</reference>
<sequence length="361" mass="39455">MASAGDSGGAARRDLVCVTGGSGFIGSWLVRLLLDRGYTVHATVKNLDDEGETKHLLALGGADTRLRLFQMDLLDPASVRPAVEGARGVFHLASPFILQAEDPEACNSFSIIPDRCIWQLQNPVARVGNPLVLLLQNELLEPAVKGTLNVLRAAKDCGAGRVVLMSSQAAMLPNPDWPADKVIDEDCWADVELLKKLQLWYSVSKTLAEKAAWDFAAEEGLQMAVLNPGMVLGPMLTPSVNASLQLLLQLLAGEKLDLADIYIGCVDVRDVAHSLMVLYENPSAQGRHLCLESIERLVDFTNNVADLYPEHRVQRIREDKQGWVVRAKDPSKKLIGLGVRFTPFDKTIRDTVGCLRSKGLI</sequence>
<dbReference type="Pfam" id="PF01370">
    <property type="entry name" value="Epimerase"/>
    <property type="match status" value="1"/>
</dbReference>
<protein>
    <recommendedName>
        <fullName evidence="6">NAD-dependent epimerase/dehydratase domain-containing protein</fullName>
    </recommendedName>
</protein>
<dbReference type="FunFam" id="3.40.50.720:FF:001191">
    <property type="entry name" value="Os01g0828100 protein"/>
    <property type="match status" value="1"/>
</dbReference>
<gene>
    <name evidence="4" type="ORF">C2845_PM08G29820</name>
</gene>
<dbReference type="OrthoDB" id="2735536at2759"/>
<dbReference type="EMBL" id="PQIB02000010">
    <property type="protein sequence ID" value="RLM91809.1"/>
    <property type="molecule type" value="Genomic_DNA"/>
</dbReference>